<sequence length="317" mass="33541">MIRRSFIALATAAFFAGPVMAQDYPVRPVTVVVPYTAGGATDTLARVIATPFGEALGQPVVIENRAGAGGAVGAEFVARSDPDGYTLLFHTATVAVYPTTQPNLDFDYARDFEPIMLATRAPYVIAISNKLPVDDLEGFIDYAKEHPGELNHGSPGAGTSTQLAAELFKQQVGIDLLHVPYGGSSAVLTATRAGEIDFMVDTYLGLKGAVDGKDVKALAVGTAKRQAFNPDIPTFEEQGVQGIELAAWFAFAAPKGTPKEIVAKLNTALHEALKNPKVLETVEAQGEVIGSTPEELGEQVNMEIDLWAKVAKEAGVN</sequence>
<evidence type="ECO:0008006" key="5">
    <source>
        <dbReference type="Google" id="ProtNLM"/>
    </source>
</evidence>
<dbReference type="PIRSF" id="PIRSF017082">
    <property type="entry name" value="YflP"/>
    <property type="match status" value="1"/>
</dbReference>
<evidence type="ECO:0000256" key="1">
    <source>
        <dbReference type="ARBA" id="ARBA00006987"/>
    </source>
</evidence>
<dbReference type="Proteomes" id="UP000007374">
    <property type="component" value="Unassembled WGS sequence"/>
</dbReference>
<dbReference type="SUPFAM" id="SSF53850">
    <property type="entry name" value="Periplasmic binding protein-like II"/>
    <property type="match status" value="1"/>
</dbReference>
<protein>
    <recommendedName>
        <fullName evidence="5">Tripartite tricarboxylate transporter substrate binding protein</fullName>
    </recommendedName>
</protein>
<evidence type="ECO:0000256" key="2">
    <source>
        <dbReference type="SAM" id="SignalP"/>
    </source>
</evidence>
<dbReference type="Gene3D" id="3.40.190.150">
    <property type="entry name" value="Bordetella uptake gene, domain 1"/>
    <property type="match status" value="1"/>
</dbReference>
<dbReference type="InterPro" id="IPR005064">
    <property type="entry name" value="BUG"/>
</dbReference>
<dbReference type="RefSeq" id="WP_009451274.1">
    <property type="nucleotide sequence ID" value="NZ_AMSI01000010.1"/>
</dbReference>
<name>K2NUW5_9HYPH</name>
<reference evidence="3 4" key="1">
    <citation type="journal article" date="2012" name="J. Bacteriol.">
        <title>Genome Sequence of Nitratireductor indicus Type Strain C115.</title>
        <authorList>
            <person name="Lai Q."/>
            <person name="Li G."/>
            <person name="Yu Z."/>
            <person name="Shao Z."/>
        </authorList>
    </citation>
    <scope>NUCLEOTIDE SEQUENCE [LARGE SCALE GENOMIC DNA]</scope>
    <source>
        <strain evidence="3 4">C115</strain>
    </source>
</reference>
<dbReference type="PANTHER" id="PTHR42928:SF5">
    <property type="entry name" value="BLR1237 PROTEIN"/>
    <property type="match status" value="1"/>
</dbReference>
<organism evidence="3 4">
    <name type="scientific">Nitratireductor indicus C115</name>
    <dbReference type="NCBI Taxonomy" id="1231190"/>
    <lineage>
        <taxon>Bacteria</taxon>
        <taxon>Pseudomonadati</taxon>
        <taxon>Pseudomonadota</taxon>
        <taxon>Alphaproteobacteria</taxon>
        <taxon>Hyphomicrobiales</taxon>
        <taxon>Phyllobacteriaceae</taxon>
        <taxon>Nitratireductor</taxon>
    </lineage>
</organism>
<comment type="similarity">
    <text evidence="1">Belongs to the UPF0065 (bug) family.</text>
</comment>
<gene>
    <name evidence="3" type="ORF">NA8A_15461</name>
</gene>
<keyword evidence="2" id="KW-0732">Signal</keyword>
<dbReference type="STRING" id="721133.SAMN05216176_110155"/>
<dbReference type="OrthoDB" id="8443386at2"/>
<dbReference type="Gene3D" id="3.40.190.10">
    <property type="entry name" value="Periplasmic binding protein-like II"/>
    <property type="match status" value="1"/>
</dbReference>
<dbReference type="PATRIC" id="fig|1231190.3.peg.3203"/>
<comment type="caution">
    <text evidence="3">The sequence shown here is derived from an EMBL/GenBank/DDBJ whole genome shotgun (WGS) entry which is preliminary data.</text>
</comment>
<dbReference type="AlphaFoldDB" id="K2NUW5"/>
<dbReference type="InterPro" id="IPR042100">
    <property type="entry name" value="Bug_dom1"/>
</dbReference>
<accession>K2NUW5</accession>
<evidence type="ECO:0000313" key="3">
    <source>
        <dbReference type="EMBL" id="EKF41619.1"/>
    </source>
</evidence>
<dbReference type="eggNOG" id="COG3181">
    <property type="taxonomic scope" value="Bacteria"/>
</dbReference>
<evidence type="ECO:0000313" key="4">
    <source>
        <dbReference type="Proteomes" id="UP000007374"/>
    </source>
</evidence>
<proteinExistence type="inferred from homology"/>
<keyword evidence="4" id="KW-1185">Reference proteome</keyword>
<dbReference type="EMBL" id="AMSI01000010">
    <property type="protein sequence ID" value="EKF41619.1"/>
    <property type="molecule type" value="Genomic_DNA"/>
</dbReference>
<feature type="chain" id="PRO_5003862431" description="Tripartite tricarboxylate transporter substrate binding protein" evidence="2">
    <location>
        <begin position="22"/>
        <end position="317"/>
    </location>
</feature>
<dbReference type="PANTHER" id="PTHR42928">
    <property type="entry name" value="TRICARBOXYLATE-BINDING PROTEIN"/>
    <property type="match status" value="1"/>
</dbReference>
<dbReference type="Pfam" id="PF03401">
    <property type="entry name" value="TctC"/>
    <property type="match status" value="1"/>
</dbReference>
<feature type="signal peptide" evidence="2">
    <location>
        <begin position="1"/>
        <end position="21"/>
    </location>
</feature>